<dbReference type="InterPro" id="IPR005467">
    <property type="entry name" value="His_kinase_dom"/>
</dbReference>
<feature type="domain" description="HAMP" evidence="13">
    <location>
        <begin position="384"/>
        <end position="439"/>
    </location>
</feature>
<dbReference type="SMART" id="SM00387">
    <property type="entry name" value="HATPase_c"/>
    <property type="match status" value="1"/>
</dbReference>
<evidence type="ECO:0000256" key="3">
    <source>
        <dbReference type="ARBA" id="ARBA00012438"/>
    </source>
</evidence>
<evidence type="ECO:0000256" key="9">
    <source>
        <dbReference type="ARBA" id="ARBA00023012"/>
    </source>
</evidence>
<dbReference type="AlphaFoldDB" id="A0A3E1KCC6"/>
<evidence type="ECO:0000256" key="11">
    <source>
        <dbReference type="SAM" id="Phobius"/>
    </source>
</evidence>
<dbReference type="CDD" id="cd06225">
    <property type="entry name" value="HAMP"/>
    <property type="match status" value="1"/>
</dbReference>
<dbReference type="CDD" id="cd00082">
    <property type="entry name" value="HisKA"/>
    <property type="match status" value="1"/>
</dbReference>
<keyword evidence="7" id="KW-0418">Kinase</keyword>
<comment type="caution">
    <text evidence="14">The sequence shown here is derived from an EMBL/GenBank/DDBJ whole genome shotgun (WGS) entry which is preliminary data.</text>
</comment>
<proteinExistence type="predicted"/>
<organism evidence="14 15">
    <name type="scientific">Wenzhouxiangella sediminis</name>
    <dbReference type="NCBI Taxonomy" id="1792836"/>
    <lineage>
        <taxon>Bacteria</taxon>
        <taxon>Pseudomonadati</taxon>
        <taxon>Pseudomonadota</taxon>
        <taxon>Gammaproteobacteria</taxon>
        <taxon>Chromatiales</taxon>
        <taxon>Wenzhouxiangellaceae</taxon>
        <taxon>Wenzhouxiangella</taxon>
    </lineage>
</organism>
<dbReference type="GO" id="GO:0016020">
    <property type="term" value="C:membrane"/>
    <property type="evidence" value="ECO:0007669"/>
    <property type="project" value="UniProtKB-SubCell"/>
</dbReference>
<evidence type="ECO:0000256" key="1">
    <source>
        <dbReference type="ARBA" id="ARBA00000085"/>
    </source>
</evidence>
<dbReference type="InterPro" id="IPR036097">
    <property type="entry name" value="HisK_dim/P_sf"/>
</dbReference>
<dbReference type="RefSeq" id="WP_116649355.1">
    <property type="nucleotide sequence ID" value="NZ_QUZK01000009.1"/>
</dbReference>
<reference evidence="14 15" key="1">
    <citation type="submission" date="2018-08" db="EMBL/GenBank/DDBJ databases">
        <title>Wenzhouxiangella salilacus sp. nov., a novel bacterium isolated from a saline lake in Xinjiang Province, China.</title>
        <authorList>
            <person name="Han S."/>
        </authorList>
    </citation>
    <scope>NUCLEOTIDE SEQUENCE [LARGE SCALE GENOMIC DNA]</scope>
    <source>
        <strain evidence="14 15">XDB06</strain>
    </source>
</reference>
<evidence type="ECO:0000313" key="14">
    <source>
        <dbReference type="EMBL" id="RFF32412.1"/>
    </source>
</evidence>
<evidence type="ECO:0000256" key="10">
    <source>
        <dbReference type="SAM" id="MobiDB-lite"/>
    </source>
</evidence>
<dbReference type="GO" id="GO:0000155">
    <property type="term" value="F:phosphorelay sensor kinase activity"/>
    <property type="evidence" value="ECO:0007669"/>
    <property type="project" value="InterPro"/>
</dbReference>
<dbReference type="Pfam" id="PF02518">
    <property type="entry name" value="HATPase_c"/>
    <property type="match status" value="1"/>
</dbReference>
<dbReference type="SUPFAM" id="SSF49344">
    <property type="entry name" value="CBD9-like"/>
    <property type="match status" value="1"/>
</dbReference>
<feature type="region of interest" description="Disordered" evidence="10">
    <location>
        <begin position="291"/>
        <end position="310"/>
    </location>
</feature>
<dbReference type="InterPro" id="IPR003661">
    <property type="entry name" value="HisK_dim/P_dom"/>
</dbReference>
<dbReference type="InterPro" id="IPR050428">
    <property type="entry name" value="TCS_sensor_his_kinase"/>
</dbReference>
<feature type="transmembrane region" description="Helical" evidence="11">
    <location>
        <begin position="361"/>
        <end position="384"/>
    </location>
</feature>
<dbReference type="EC" id="2.7.13.3" evidence="3"/>
<dbReference type="SUPFAM" id="SSF55874">
    <property type="entry name" value="ATPase domain of HSP90 chaperone/DNA topoisomerase II/histidine kinase"/>
    <property type="match status" value="1"/>
</dbReference>
<dbReference type="InterPro" id="IPR036890">
    <property type="entry name" value="HATPase_C_sf"/>
</dbReference>
<evidence type="ECO:0000313" key="15">
    <source>
        <dbReference type="Proteomes" id="UP000260351"/>
    </source>
</evidence>
<evidence type="ECO:0000256" key="5">
    <source>
        <dbReference type="ARBA" id="ARBA00022679"/>
    </source>
</evidence>
<accession>A0A3E1KCC6</accession>
<keyword evidence="6 11" id="KW-0812">Transmembrane</keyword>
<dbReference type="InterPro" id="IPR003660">
    <property type="entry name" value="HAMP_dom"/>
</dbReference>
<dbReference type="InterPro" id="IPR003594">
    <property type="entry name" value="HATPase_dom"/>
</dbReference>
<comment type="subcellular location">
    <subcellularLocation>
        <location evidence="2">Membrane</location>
    </subcellularLocation>
</comment>
<gene>
    <name evidence="14" type="ORF">DZC52_01500</name>
</gene>
<comment type="catalytic activity">
    <reaction evidence="1">
        <text>ATP + protein L-histidine = ADP + protein N-phospho-L-histidine.</text>
        <dbReference type="EC" id="2.7.13.3"/>
    </reaction>
</comment>
<evidence type="ECO:0000256" key="4">
    <source>
        <dbReference type="ARBA" id="ARBA00022553"/>
    </source>
</evidence>
<dbReference type="Pfam" id="PF00512">
    <property type="entry name" value="HisKA"/>
    <property type="match status" value="1"/>
</dbReference>
<evidence type="ECO:0000256" key="8">
    <source>
        <dbReference type="ARBA" id="ARBA00022989"/>
    </source>
</evidence>
<keyword evidence="5" id="KW-0808">Transferase</keyword>
<evidence type="ECO:0000256" key="2">
    <source>
        <dbReference type="ARBA" id="ARBA00004370"/>
    </source>
</evidence>
<feature type="compositionally biased region" description="Basic and acidic residues" evidence="10">
    <location>
        <begin position="294"/>
        <end position="310"/>
    </location>
</feature>
<sequence length="661" mass="71161">MKLRSRLALVSILMLCLPLAGWQLVRSLEQALRDSYQQALVDTARSIASEISSAAGDLPRAGALYVHETGEDIVIDGYAGDWASWLEETQAIPARTGDAESADLLAAEQGGRLHLLVRVRDPELVLSRPGGQSGDRIELGIGDGNPPVTVAPLAPGWFDVQGNGGTPRIQAALQPGELGWTMELAVERPRDVAALDIRVFDVDTRDGKQAEATHAFPSPRPLARPSEALSQRLTALLPEGTRGWVTTTDGWILARAARGQDELDAQSATVPDEDEGWLFATAAARLLGILPDTSPDRGAERDRLDDGERQAKPSAGWYQLPAGNGFVVSAGAPVVRDSAPAGHVVIERPADRFMASAYRSLLQLFLFGLAGMLIVAAVPIGFAARISARIRRLRDAAESSVGADGRVHGTMPGVRGSDEIADLGRSLSGMVERQRQHQQYLQTLAGKLSHELRTPLAMIRTSLDNLAEVGDEESRERYRQRAAAGCFRLQHMFQSMSQAARIEESLSEEPLVGLDFGKLVADYVSGCRQAFTGHRFAAVVPNRGTARIAGAAEQLAQLLDKLVENAVAFSPADSRITIRVVPQGGDVSLQVDNPGSSLPDDQPERLFESMVSSRKSGGDGVHLGLGLHIVRLIAQRHGGRVRALDRPDGVRFQVDFPRLAD</sequence>
<dbReference type="Gene3D" id="1.10.287.130">
    <property type="match status" value="1"/>
</dbReference>
<keyword evidence="4" id="KW-0597">Phosphoprotein</keyword>
<protein>
    <recommendedName>
        <fullName evidence="3">histidine kinase</fullName>
        <ecNumber evidence="3">2.7.13.3</ecNumber>
    </recommendedName>
</protein>
<dbReference type="PANTHER" id="PTHR45436:SF5">
    <property type="entry name" value="SENSOR HISTIDINE KINASE TRCS"/>
    <property type="match status" value="1"/>
</dbReference>
<dbReference type="OrthoDB" id="9804645at2"/>
<dbReference type="CDD" id="cd00075">
    <property type="entry name" value="HATPase"/>
    <property type="match status" value="1"/>
</dbReference>
<dbReference type="PROSITE" id="PS50109">
    <property type="entry name" value="HIS_KIN"/>
    <property type="match status" value="1"/>
</dbReference>
<dbReference type="PANTHER" id="PTHR45436">
    <property type="entry name" value="SENSOR HISTIDINE KINASE YKOH"/>
    <property type="match status" value="1"/>
</dbReference>
<evidence type="ECO:0000259" key="13">
    <source>
        <dbReference type="PROSITE" id="PS50885"/>
    </source>
</evidence>
<evidence type="ECO:0000256" key="6">
    <source>
        <dbReference type="ARBA" id="ARBA00022692"/>
    </source>
</evidence>
<dbReference type="SMART" id="SM00388">
    <property type="entry name" value="HisKA"/>
    <property type="match status" value="1"/>
</dbReference>
<dbReference type="PROSITE" id="PS50885">
    <property type="entry name" value="HAMP"/>
    <property type="match status" value="1"/>
</dbReference>
<dbReference type="Gene3D" id="3.30.565.10">
    <property type="entry name" value="Histidine kinase-like ATPase, C-terminal domain"/>
    <property type="match status" value="1"/>
</dbReference>
<evidence type="ECO:0000256" key="7">
    <source>
        <dbReference type="ARBA" id="ARBA00022777"/>
    </source>
</evidence>
<dbReference type="Proteomes" id="UP000260351">
    <property type="component" value="Unassembled WGS sequence"/>
</dbReference>
<dbReference type="Gene3D" id="6.10.340.10">
    <property type="match status" value="1"/>
</dbReference>
<dbReference type="EMBL" id="QUZK01000009">
    <property type="protein sequence ID" value="RFF32412.1"/>
    <property type="molecule type" value="Genomic_DNA"/>
</dbReference>
<keyword evidence="15" id="KW-1185">Reference proteome</keyword>
<dbReference type="SUPFAM" id="SSF47384">
    <property type="entry name" value="Homodimeric domain of signal transducing histidine kinase"/>
    <property type="match status" value="1"/>
</dbReference>
<keyword evidence="9" id="KW-0902">Two-component regulatory system</keyword>
<keyword evidence="8 11" id="KW-1133">Transmembrane helix</keyword>
<keyword evidence="11" id="KW-0472">Membrane</keyword>
<feature type="domain" description="Histidine kinase" evidence="12">
    <location>
        <begin position="447"/>
        <end position="660"/>
    </location>
</feature>
<name>A0A3E1KCC6_9GAMM</name>
<evidence type="ECO:0000259" key="12">
    <source>
        <dbReference type="PROSITE" id="PS50109"/>
    </source>
</evidence>